<reference evidence="2" key="1">
    <citation type="journal article" date="2019" name="Int. J. Syst. Evol. Microbiol.">
        <title>The Global Catalogue of Microorganisms (GCM) 10K type strain sequencing project: providing services to taxonomists for standard genome sequencing and annotation.</title>
        <authorList>
            <consortium name="The Broad Institute Genomics Platform"/>
            <consortium name="The Broad Institute Genome Sequencing Center for Infectious Disease"/>
            <person name="Wu L."/>
            <person name="Ma J."/>
        </authorList>
    </citation>
    <scope>NUCLEOTIDE SEQUENCE [LARGE SCALE GENOMIC DNA]</scope>
    <source>
        <strain evidence="2">IBRC-M 10908</strain>
    </source>
</reference>
<protein>
    <recommendedName>
        <fullName evidence="3">Lipoprotein</fullName>
    </recommendedName>
</protein>
<gene>
    <name evidence="1" type="ORF">ACFPET_05865</name>
</gene>
<evidence type="ECO:0000313" key="1">
    <source>
        <dbReference type="EMBL" id="MFC4334719.1"/>
    </source>
</evidence>
<organism evidence="1 2">
    <name type="scientific">Salininema proteolyticum</name>
    <dbReference type="NCBI Taxonomy" id="1607685"/>
    <lineage>
        <taxon>Bacteria</taxon>
        <taxon>Bacillati</taxon>
        <taxon>Actinomycetota</taxon>
        <taxon>Actinomycetes</taxon>
        <taxon>Glycomycetales</taxon>
        <taxon>Glycomycetaceae</taxon>
        <taxon>Salininema</taxon>
    </lineage>
</organism>
<proteinExistence type="predicted"/>
<keyword evidence="2" id="KW-1185">Reference proteome</keyword>
<evidence type="ECO:0008006" key="3">
    <source>
        <dbReference type="Google" id="ProtNLM"/>
    </source>
</evidence>
<evidence type="ECO:0000313" key="2">
    <source>
        <dbReference type="Proteomes" id="UP001595823"/>
    </source>
</evidence>
<comment type="caution">
    <text evidence="1">The sequence shown here is derived from an EMBL/GenBank/DDBJ whole genome shotgun (WGS) entry which is preliminary data.</text>
</comment>
<dbReference type="EMBL" id="JBHSDK010000009">
    <property type="protein sequence ID" value="MFC4334719.1"/>
    <property type="molecule type" value="Genomic_DNA"/>
</dbReference>
<name>A0ABV8TVA6_9ACTN</name>
<dbReference type="Proteomes" id="UP001595823">
    <property type="component" value="Unassembled WGS sequence"/>
</dbReference>
<sequence>MTSTLRNGFPLSLILLLAGLTACSDQPVRQENIAAETLYGYYMDNHDALAELVAVEKRLADKCLEELGVKDEHRPVVDPPPQRDGIEDYLYNPRRPTREEAESIGYRGVYQLASEQPEPVTDSLDERARTVSMALRDDPEAFRDMADDVEVVAEAGLDLDVVNEFLEDNAQGCTGWARARFIDDEATFQAYQDVTGNIGNTAHPGFVAAEDDWAGCMRERGWSEVETFDHVFVLEEAMRLGEMEFAEFDEKQRDLAMTDAVCAERLDIDDRLDRAYEGTLRDMVAGEEARFFNAATYYRNLADEARTELDS</sequence>
<dbReference type="RefSeq" id="WP_380618695.1">
    <property type="nucleotide sequence ID" value="NZ_JBHSDK010000009.1"/>
</dbReference>
<dbReference type="PROSITE" id="PS51257">
    <property type="entry name" value="PROKAR_LIPOPROTEIN"/>
    <property type="match status" value="1"/>
</dbReference>
<accession>A0ABV8TVA6</accession>